<reference evidence="1 3" key="1">
    <citation type="journal article" date="2011" name="Nature">
        <title>The Medicago genome provides insight into the evolution of rhizobial symbioses.</title>
        <authorList>
            <person name="Young N.D."/>
            <person name="Debelle F."/>
            <person name="Oldroyd G.E."/>
            <person name="Geurts R."/>
            <person name="Cannon S.B."/>
            <person name="Udvardi M.K."/>
            <person name="Benedito V.A."/>
            <person name="Mayer K.F."/>
            <person name="Gouzy J."/>
            <person name="Schoof H."/>
            <person name="Van de Peer Y."/>
            <person name="Proost S."/>
            <person name="Cook D.R."/>
            <person name="Meyers B.C."/>
            <person name="Spannagl M."/>
            <person name="Cheung F."/>
            <person name="De Mita S."/>
            <person name="Krishnakumar V."/>
            <person name="Gundlach H."/>
            <person name="Zhou S."/>
            <person name="Mudge J."/>
            <person name="Bharti A.K."/>
            <person name="Murray J.D."/>
            <person name="Naoumkina M.A."/>
            <person name="Rosen B."/>
            <person name="Silverstein K.A."/>
            <person name="Tang H."/>
            <person name="Rombauts S."/>
            <person name="Zhao P.X."/>
            <person name="Zhou P."/>
            <person name="Barbe V."/>
            <person name="Bardou P."/>
            <person name="Bechner M."/>
            <person name="Bellec A."/>
            <person name="Berger A."/>
            <person name="Berges H."/>
            <person name="Bidwell S."/>
            <person name="Bisseling T."/>
            <person name="Choisne N."/>
            <person name="Couloux A."/>
            <person name="Denny R."/>
            <person name="Deshpande S."/>
            <person name="Dai X."/>
            <person name="Doyle J.J."/>
            <person name="Dudez A.M."/>
            <person name="Farmer A.D."/>
            <person name="Fouteau S."/>
            <person name="Franken C."/>
            <person name="Gibelin C."/>
            <person name="Gish J."/>
            <person name="Goldstein S."/>
            <person name="Gonzalez A.J."/>
            <person name="Green P.J."/>
            <person name="Hallab A."/>
            <person name="Hartog M."/>
            <person name="Hua A."/>
            <person name="Humphray S.J."/>
            <person name="Jeong D.H."/>
            <person name="Jing Y."/>
            <person name="Jocker A."/>
            <person name="Kenton S.M."/>
            <person name="Kim D.J."/>
            <person name="Klee K."/>
            <person name="Lai H."/>
            <person name="Lang C."/>
            <person name="Lin S."/>
            <person name="Macmil S.L."/>
            <person name="Magdelenat G."/>
            <person name="Matthews L."/>
            <person name="McCorrison J."/>
            <person name="Monaghan E.L."/>
            <person name="Mun J.H."/>
            <person name="Najar F.Z."/>
            <person name="Nicholson C."/>
            <person name="Noirot C."/>
            <person name="O'Bleness M."/>
            <person name="Paule C.R."/>
            <person name="Poulain J."/>
            <person name="Prion F."/>
            <person name="Qin B."/>
            <person name="Qu C."/>
            <person name="Retzel E.F."/>
            <person name="Riddle C."/>
            <person name="Sallet E."/>
            <person name="Samain S."/>
            <person name="Samson N."/>
            <person name="Sanders I."/>
            <person name="Saurat O."/>
            <person name="Scarpelli C."/>
            <person name="Schiex T."/>
            <person name="Segurens B."/>
            <person name="Severin A.J."/>
            <person name="Sherrier D.J."/>
            <person name="Shi R."/>
            <person name="Sims S."/>
            <person name="Singer S.R."/>
            <person name="Sinharoy S."/>
            <person name="Sterck L."/>
            <person name="Viollet A."/>
            <person name="Wang B.B."/>
            <person name="Wang K."/>
            <person name="Wang M."/>
            <person name="Wang X."/>
            <person name="Warfsmann J."/>
            <person name="Weissenbach J."/>
            <person name="White D.D."/>
            <person name="White J.D."/>
            <person name="Wiley G.B."/>
            <person name="Wincker P."/>
            <person name="Xing Y."/>
            <person name="Yang L."/>
            <person name="Yao Z."/>
            <person name="Ying F."/>
            <person name="Zhai J."/>
            <person name="Zhou L."/>
            <person name="Zuber A."/>
            <person name="Denarie J."/>
            <person name="Dixon R.A."/>
            <person name="May G.D."/>
            <person name="Schwartz D.C."/>
            <person name="Rogers J."/>
            <person name="Quetier F."/>
            <person name="Town C.D."/>
            <person name="Roe B.A."/>
        </authorList>
    </citation>
    <scope>NUCLEOTIDE SEQUENCE [LARGE SCALE GENOMIC DNA]</scope>
    <source>
        <strain evidence="1">A17</strain>
        <strain evidence="2 3">cv. Jemalong A17</strain>
    </source>
</reference>
<dbReference type="HOGENOM" id="CLU_2889168_0_0_1"/>
<gene>
    <name evidence="1" type="ordered locus">MTR_5g041710</name>
</gene>
<dbReference type="AlphaFoldDB" id="G7KGP2"/>
<reference evidence="1 3" key="2">
    <citation type="journal article" date="2014" name="BMC Genomics">
        <title>An improved genome release (version Mt4.0) for the model legume Medicago truncatula.</title>
        <authorList>
            <person name="Tang H."/>
            <person name="Krishnakumar V."/>
            <person name="Bidwell S."/>
            <person name="Rosen B."/>
            <person name="Chan A."/>
            <person name="Zhou S."/>
            <person name="Gentzbittel L."/>
            <person name="Childs K.L."/>
            <person name="Yandell M."/>
            <person name="Gundlach H."/>
            <person name="Mayer K.F."/>
            <person name="Schwartz D.C."/>
            <person name="Town C.D."/>
        </authorList>
    </citation>
    <scope>GENOME REANNOTATION</scope>
    <source>
        <strain evidence="2 3">cv. Jemalong A17</strain>
    </source>
</reference>
<accession>G7KGP2</accession>
<name>G7KGP2_MEDTR</name>
<proteinExistence type="predicted"/>
<dbReference type="Proteomes" id="UP000002051">
    <property type="component" value="Chromosome 5"/>
</dbReference>
<dbReference type="EnsemblPlants" id="AES96808">
    <property type="protein sequence ID" value="AES96808"/>
    <property type="gene ID" value="MTR_5g041710"/>
</dbReference>
<reference evidence="2" key="3">
    <citation type="submission" date="2015-04" db="UniProtKB">
        <authorList>
            <consortium name="EnsemblPlants"/>
        </authorList>
    </citation>
    <scope>IDENTIFICATION</scope>
    <source>
        <strain evidence="2">cv. Jemalong A17</strain>
    </source>
</reference>
<keyword evidence="3" id="KW-1185">Reference proteome</keyword>
<evidence type="ECO:0000313" key="1">
    <source>
        <dbReference type="EMBL" id="AES96808.1"/>
    </source>
</evidence>
<protein>
    <submittedName>
        <fullName evidence="1 2">Uncharacterized protein</fullName>
    </submittedName>
</protein>
<dbReference type="EMBL" id="CM001221">
    <property type="protein sequence ID" value="AES96808.1"/>
    <property type="molecule type" value="Genomic_DNA"/>
</dbReference>
<evidence type="ECO:0000313" key="2">
    <source>
        <dbReference type="EnsemblPlants" id="AES96808"/>
    </source>
</evidence>
<organism evidence="1 3">
    <name type="scientific">Medicago truncatula</name>
    <name type="common">Barrel medic</name>
    <name type="synonym">Medicago tribuloides</name>
    <dbReference type="NCBI Taxonomy" id="3880"/>
    <lineage>
        <taxon>Eukaryota</taxon>
        <taxon>Viridiplantae</taxon>
        <taxon>Streptophyta</taxon>
        <taxon>Embryophyta</taxon>
        <taxon>Tracheophyta</taxon>
        <taxon>Spermatophyta</taxon>
        <taxon>Magnoliopsida</taxon>
        <taxon>eudicotyledons</taxon>
        <taxon>Gunneridae</taxon>
        <taxon>Pentapetalae</taxon>
        <taxon>rosids</taxon>
        <taxon>fabids</taxon>
        <taxon>Fabales</taxon>
        <taxon>Fabaceae</taxon>
        <taxon>Papilionoideae</taxon>
        <taxon>50 kb inversion clade</taxon>
        <taxon>NPAAA clade</taxon>
        <taxon>Hologalegina</taxon>
        <taxon>IRL clade</taxon>
        <taxon>Trifolieae</taxon>
        <taxon>Medicago</taxon>
    </lineage>
</organism>
<sequence>MSGSRQLLDEPNHNGMRRILRSCRYGTTWMMKSLYKLFGTTYINKMHILFGSSFHKNSTVKHV</sequence>
<evidence type="ECO:0000313" key="3">
    <source>
        <dbReference type="Proteomes" id="UP000002051"/>
    </source>
</evidence>
<dbReference type="PaxDb" id="3880-AES96808"/>